<comment type="caution">
    <text evidence="2">The sequence shown here is derived from an EMBL/GenBank/DDBJ whole genome shotgun (WGS) entry which is preliminary data.</text>
</comment>
<sequence length="547" mass="56995">MGIRLFKTLFCLFVSAYSFGQVGIGTESPRGALEINSPTNGFLPPQVALTSSNLSAPVVNPQGGGAPVAGTIVYNTATTGTAPNNVVPGFYYWNGSSWLLLTSQATSGSSQWTLTGNAGTSASTNFVGTTDAVDFVTRTNNTESMRVTSAGNVGIGSNSPLSKLQVNNGGAAVSGISVRALADWDAVSISHDGNTGYINAAGVENGLAFRTNSTGSGDYLSNAYTERMRLLNNGNLGIGTDSPAARLDVSAGVTGVQTVLNTTGNINDFFQYNVQNTSTGNKAQSGYSATANNGTATTGFAWMGINNSGFNFPMAYNIGGANDVSYIGSGQDMHIANANNTKSIIFSTGTASTPFFNERMRITNAGSVGIGTNNPTTKLHISSTTSPALRIADGTEGSGKMLVSDANGNATWQSSNLPLISAFQGMVIPICANVSVNSTGSFTTTISGVNTTVTWTVLSKQTSSASFPIYAERLQVRYNFSPQLPFVPKGIIFNALNNSGYPDTFSLNYAAKSQSSITVNITRNDTLGNVAVSCWAGQFYFDVMVMN</sequence>
<reference evidence="2 3" key="1">
    <citation type="journal article" date="2017" name="Infect. Genet. Evol.">
        <title>Comparative genome analysis of fish pathogen Flavobacterium columnare reveals extensive sequence diversity within the species.</title>
        <authorList>
            <person name="Kayansamruaj P."/>
            <person name="Dong H.T."/>
            <person name="Hirono I."/>
            <person name="Kondo H."/>
            <person name="Senapin S."/>
            <person name="Rodkhum C."/>
        </authorList>
    </citation>
    <scope>NUCLEOTIDE SEQUENCE [LARGE SCALE GENOMIC DNA]</scope>
    <source>
        <strain evidence="2 3">1215</strain>
    </source>
</reference>
<evidence type="ECO:0000313" key="3">
    <source>
        <dbReference type="Proteomes" id="UP000197768"/>
    </source>
</evidence>
<gene>
    <name evidence="2" type="ORF">BWK59_08480</name>
</gene>
<evidence type="ECO:0000256" key="1">
    <source>
        <dbReference type="SAM" id="SignalP"/>
    </source>
</evidence>
<dbReference type="Proteomes" id="UP000197768">
    <property type="component" value="Unassembled WGS sequence"/>
</dbReference>
<organism evidence="2 3">
    <name type="scientific">Flavobacterium davisii</name>
    <dbReference type="NCBI Taxonomy" id="2906077"/>
    <lineage>
        <taxon>Bacteria</taxon>
        <taxon>Pseudomonadati</taxon>
        <taxon>Bacteroidota</taxon>
        <taxon>Flavobacteriia</taxon>
        <taxon>Flavobacteriales</taxon>
        <taxon>Flavobacteriaceae</taxon>
        <taxon>Flavobacterium</taxon>
    </lineage>
</organism>
<proteinExistence type="predicted"/>
<evidence type="ECO:0000313" key="2">
    <source>
        <dbReference type="EMBL" id="OWP83836.1"/>
    </source>
</evidence>
<feature type="signal peptide" evidence="1">
    <location>
        <begin position="1"/>
        <end position="20"/>
    </location>
</feature>
<keyword evidence="1" id="KW-0732">Signal</keyword>
<protein>
    <submittedName>
        <fullName evidence="2">Uncharacterized protein</fullName>
    </submittedName>
</protein>
<feature type="chain" id="PRO_5012060426" evidence="1">
    <location>
        <begin position="21"/>
        <end position="547"/>
    </location>
</feature>
<dbReference type="RefSeq" id="WP_088392943.1">
    <property type="nucleotide sequence ID" value="NZ_MTCZ01000074.1"/>
</dbReference>
<name>A0A246GHZ4_9FLAO</name>
<accession>A0A246GHZ4</accession>
<dbReference type="AlphaFoldDB" id="A0A246GHZ4"/>
<dbReference type="EMBL" id="MTCZ01000074">
    <property type="protein sequence ID" value="OWP83836.1"/>
    <property type="molecule type" value="Genomic_DNA"/>
</dbReference>